<dbReference type="SUPFAM" id="SSF53383">
    <property type="entry name" value="PLP-dependent transferases"/>
    <property type="match status" value="1"/>
</dbReference>
<dbReference type="InterPro" id="IPR004839">
    <property type="entry name" value="Aminotransferase_I/II_large"/>
</dbReference>
<dbReference type="Gene3D" id="3.40.640.10">
    <property type="entry name" value="Type I PLP-dependent aspartate aminotransferase-like (Major domain)"/>
    <property type="match status" value="1"/>
</dbReference>
<accession>A0AB34FUG9</accession>
<dbReference type="AlphaFoldDB" id="A0AB34FUG9"/>
<reference evidence="2" key="1">
    <citation type="submission" date="2023-01" db="EMBL/GenBank/DDBJ databases">
        <title>The growth and conidiation of Purpureocillium lavendulum are regulated by nitrogen source and histone H3K14 acetylation.</title>
        <authorList>
            <person name="Tang P."/>
            <person name="Han J."/>
            <person name="Zhang C."/>
            <person name="Tang P."/>
            <person name="Qi F."/>
            <person name="Zhang K."/>
            <person name="Liang L."/>
        </authorList>
    </citation>
    <scope>NUCLEOTIDE SEQUENCE</scope>
    <source>
        <strain evidence="2">YMF1.00683</strain>
    </source>
</reference>
<comment type="caution">
    <text evidence="2">The sequence shown here is derived from an EMBL/GenBank/DDBJ whole genome shotgun (WGS) entry which is preliminary data.</text>
</comment>
<keyword evidence="2" id="KW-0032">Aminotransferase</keyword>
<sequence length="462" mass="51003">MSPPKRQVNLMRGWPSPDVLPASQLAAACQRVLTDSAEYTPILQYGADEGYMPLREGLAQWLGRHYRVEPDTRRVCVTGGASQSLACILQSFTDPAYTRAVWIIAPCYYLACGIFADSGLNGKLRASPEDDEGVDLEVLGRMMRQVDEEASNRPSTPSFKDPGPHRKLYRHVIYTVPTCSNPSGKTMTLRRREGLVKLARDHDALVVCDDVYDFLQWPLQGEPTPERPPELRLPRLCDIDLAMGPAADDPQWFGHAVSNGSFSKISGPGVRTGWVEATPAFVTGLSNTASTLSGGAPSQLCAAMLSDMVHTGELEKHIETRVRPSLQRRHRLMMDAIHEFLVPIGLQTRESSLVGCQIYGGYFVWLTLPPECPFSSGVVAEVAKEEDNLILGYGNMFEVLGDEGGARFDTDIRLCFAWEPEESLVEGVRRLANVVQRMSDNTARYQARVTAASPVPDLDSFK</sequence>
<dbReference type="FunFam" id="3.40.640.10:FF:000080">
    <property type="entry name" value="Aminotransferase, putative"/>
    <property type="match status" value="1"/>
</dbReference>
<dbReference type="InterPro" id="IPR015421">
    <property type="entry name" value="PyrdxlP-dep_Trfase_major"/>
</dbReference>
<dbReference type="PANTHER" id="PTHR42858:SF1">
    <property type="entry name" value="LD15494P"/>
    <property type="match status" value="1"/>
</dbReference>
<keyword evidence="3" id="KW-1185">Reference proteome</keyword>
<keyword evidence="2" id="KW-0808">Transferase</keyword>
<evidence type="ECO:0000259" key="1">
    <source>
        <dbReference type="Pfam" id="PF00155"/>
    </source>
</evidence>
<name>A0AB34FUG9_9HYPO</name>
<dbReference type="Pfam" id="PF00155">
    <property type="entry name" value="Aminotran_1_2"/>
    <property type="match status" value="1"/>
</dbReference>
<dbReference type="Proteomes" id="UP001163105">
    <property type="component" value="Unassembled WGS sequence"/>
</dbReference>
<dbReference type="EMBL" id="JAQHRD010000003">
    <property type="protein sequence ID" value="KAJ6443128.1"/>
    <property type="molecule type" value="Genomic_DNA"/>
</dbReference>
<protein>
    <submittedName>
        <fullName evidence="2">Aminotransferase</fullName>
    </submittedName>
</protein>
<dbReference type="PANTHER" id="PTHR42858">
    <property type="entry name" value="AMINOTRANSFERASE"/>
    <property type="match status" value="1"/>
</dbReference>
<dbReference type="InterPro" id="IPR015424">
    <property type="entry name" value="PyrdxlP-dep_Trfase"/>
</dbReference>
<evidence type="ECO:0000313" key="3">
    <source>
        <dbReference type="Proteomes" id="UP001163105"/>
    </source>
</evidence>
<organism evidence="2 3">
    <name type="scientific">Purpureocillium lavendulum</name>
    <dbReference type="NCBI Taxonomy" id="1247861"/>
    <lineage>
        <taxon>Eukaryota</taxon>
        <taxon>Fungi</taxon>
        <taxon>Dikarya</taxon>
        <taxon>Ascomycota</taxon>
        <taxon>Pezizomycotina</taxon>
        <taxon>Sordariomycetes</taxon>
        <taxon>Hypocreomycetidae</taxon>
        <taxon>Hypocreales</taxon>
        <taxon>Ophiocordycipitaceae</taxon>
        <taxon>Purpureocillium</taxon>
    </lineage>
</organism>
<proteinExistence type="predicted"/>
<dbReference type="CDD" id="cd00609">
    <property type="entry name" value="AAT_like"/>
    <property type="match status" value="1"/>
</dbReference>
<evidence type="ECO:0000313" key="2">
    <source>
        <dbReference type="EMBL" id="KAJ6443128.1"/>
    </source>
</evidence>
<dbReference type="GO" id="GO:0030170">
    <property type="term" value="F:pyridoxal phosphate binding"/>
    <property type="evidence" value="ECO:0007669"/>
    <property type="project" value="InterPro"/>
</dbReference>
<feature type="domain" description="Aminotransferase class I/classII large" evidence="1">
    <location>
        <begin position="36"/>
        <end position="430"/>
    </location>
</feature>
<dbReference type="InterPro" id="IPR015422">
    <property type="entry name" value="PyrdxlP-dep_Trfase_small"/>
</dbReference>
<dbReference type="GO" id="GO:0047536">
    <property type="term" value="F:2-aminoadipate transaminase activity"/>
    <property type="evidence" value="ECO:0007669"/>
    <property type="project" value="TreeGrafter"/>
</dbReference>
<gene>
    <name evidence="2" type="ORF">O9K51_04307</name>
</gene>
<dbReference type="Gene3D" id="3.90.1150.10">
    <property type="entry name" value="Aspartate Aminotransferase, domain 1"/>
    <property type="match status" value="1"/>
</dbReference>
<dbReference type="PROSITE" id="PS51257">
    <property type="entry name" value="PROKAR_LIPOPROTEIN"/>
    <property type="match status" value="1"/>
</dbReference>